<dbReference type="SMART" id="SM01260">
    <property type="entry name" value="LANC_like"/>
    <property type="match status" value="1"/>
</dbReference>
<dbReference type="OrthoDB" id="10257263at2759"/>
<dbReference type="SUPFAM" id="SSF158745">
    <property type="entry name" value="LanC-like"/>
    <property type="match status" value="1"/>
</dbReference>
<evidence type="ECO:0000313" key="2">
    <source>
        <dbReference type="Proteomes" id="UP000789405"/>
    </source>
</evidence>
<sequence>MSKRYLHNTLTLPNINECDPAKFEKFIIDNIEVILSQYSPANNTHNFDIYNGYGGISFMFFHLHQLFPDLTINENKVSLLCTTYLSASLSAVRRSSPEHVGFLGSHVGPLALAVVVYETIENDTQKSLKYLEIILEKYHSLALNDDWNELLYGRTGYLYSLIFIRKYCKDNKEIMTRIGNEKLKEIIDLIINDGRKRVTTDNTITRPALMWSWYGDEYIGAIHGIVPAFLKIYSLYPTHPSSKNLLSHAIAKTDLVWEHVILRKGATGLCHNTLGNAYTFLTTYLVTRDEEQLKRALAFGLYAGEWKDKTQRGEIRVPDHPWCLFEGLAGGVVYWADLITVLKHVQLGVNIMQDKVVGFPCFTAL</sequence>
<dbReference type="GO" id="GO:0005886">
    <property type="term" value="C:plasma membrane"/>
    <property type="evidence" value="ECO:0007669"/>
    <property type="project" value="TreeGrafter"/>
</dbReference>
<dbReference type="InterPro" id="IPR012341">
    <property type="entry name" value="6hp_glycosidase-like_sf"/>
</dbReference>
<gene>
    <name evidence="1" type="ORF">DERYTH_LOCUS1450</name>
</gene>
<dbReference type="InterPro" id="IPR007822">
    <property type="entry name" value="LANC-like"/>
</dbReference>
<proteinExistence type="predicted"/>
<dbReference type="Pfam" id="PF05147">
    <property type="entry name" value="LANC_like"/>
    <property type="match status" value="2"/>
</dbReference>
<keyword evidence="2" id="KW-1185">Reference proteome</keyword>
<comment type="caution">
    <text evidence="1">The sequence shown here is derived from an EMBL/GenBank/DDBJ whole genome shotgun (WGS) entry which is preliminary data.</text>
</comment>
<dbReference type="PANTHER" id="PTHR12736:SF7">
    <property type="entry name" value="LANC-LIKE PROTEIN 3"/>
    <property type="match status" value="1"/>
</dbReference>
<accession>A0A9N8VYI1</accession>
<dbReference type="GO" id="GO:0005975">
    <property type="term" value="P:carbohydrate metabolic process"/>
    <property type="evidence" value="ECO:0007669"/>
    <property type="project" value="InterPro"/>
</dbReference>
<organism evidence="1 2">
    <name type="scientific">Dentiscutata erythropus</name>
    <dbReference type="NCBI Taxonomy" id="1348616"/>
    <lineage>
        <taxon>Eukaryota</taxon>
        <taxon>Fungi</taxon>
        <taxon>Fungi incertae sedis</taxon>
        <taxon>Mucoromycota</taxon>
        <taxon>Glomeromycotina</taxon>
        <taxon>Glomeromycetes</taxon>
        <taxon>Diversisporales</taxon>
        <taxon>Gigasporaceae</taxon>
        <taxon>Dentiscutata</taxon>
    </lineage>
</organism>
<reference evidence="1" key="1">
    <citation type="submission" date="2021-06" db="EMBL/GenBank/DDBJ databases">
        <authorList>
            <person name="Kallberg Y."/>
            <person name="Tangrot J."/>
            <person name="Rosling A."/>
        </authorList>
    </citation>
    <scope>NUCLEOTIDE SEQUENCE</scope>
    <source>
        <strain evidence="1">MA453B</strain>
    </source>
</reference>
<dbReference type="Proteomes" id="UP000789405">
    <property type="component" value="Unassembled WGS sequence"/>
</dbReference>
<dbReference type="GO" id="GO:0031179">
    <property type="term" value="P:peptide modification"/>
    <property type="evidence" value="ECO:0007669"/>
    <property type="project" value="InterPro"/>
</dbReference>
<dbReference type="Gene3D" id="1.50.10.10">
    <property type="match status" value="2"/>
</dbReference>
<dbReference type="AlphaFoldDB" id="A0A9N8VYI1"/>
<name>A0A9N8VYI1_9GLOM</name>
<dbReference type="EMBL" id="CAJVPY010000405">
    <property type="protein sequence ID" value="CAG8470877.1"/>
    <property type="molecule type" value="Genomic_DNA"/>
</dbReference>
<protein>
    <submittedName>
        <fullName evidence="1">26295_t:CDS:1</fullName>
    </submittedName>
</protein>
<dbReference type="PRINTS" id="PR01950">
    <property type="entry name" value="LANCSUPER"/>
</dbReference>
<evidence type="ECO:0000313" key="1">
    <source>
        <dbReference type="EMBL" id="CAG8470877.1"/>
    </source>
</evidence>
<dbReference type="CDD" id="cd04794">
    <property type="entry name" value="euk_LANCL"/>
    <property type="match status" value="1"/>
</dbReference>
<dbReference type="PANTHER" id="PTHR12736">
    <property type="entry name" value="LANC-LIKE PROTEIN"/>
    <property type="match status" value="1"/>
</dbReference>